<dbReference type="GO" id="GO:1990573">
    <property type="term" value="P:potassium ion import across plasma membrane"/>
    <property type="evidence" value="ECO:0007669"/>
    <property type="project" value="TreeGrafter"/>
</dbReference>
<keyword evidence="5 7" id="KW-0406">Ion transport</keyword>
<feature type="region of interest" description="Disordered" evidence="8">
    <location>
        <begin position="1"/>
        <end position="55"/>
    </location>
</feature>
<dbReference type="InterPro" id="IPR014756">
    <property type="entry name" value="Ig_E-set"/>
</dbReference>
<evidence type="ECO:0000256" key="6">
    <source>
        <dbReference type="ARBA" id="ARBA00023303"/>
    </source>
</evidence>
<dbReference type="Gene3D" id="1.10.287.70">
    <property type="match status" value="1"/>
</dbReference>
<keyword evidence="6 7" id="KW-0407">Ion channel</keyword>
<evidence type="ECO:0000256" key="8">
    <source>
        <dbReference type="SAM" id="MobiDB-lite"/>
    </source>
</evidence>
<comment type="similarity">
    <text evidence="7">Belongs to the inward rectifier-type potassium channel (TC 1.A.2.1) family.</text>
</comment>
<feature type="transmembrane region" description="Helical" evidence="9">
    <location>
        <begin position="223"/>
        <end position="243"/>
    </location>
</feature>
<dbReference type="Gene3D" id="2.60.40.1400">
    <property type="entry name" value="G protein-activated inward rectifier potassium channel 1"/>
    <property type="match status" value="1"/>
</dbReference>
<proteinExistence type="inferred from homology"/>
<feature type="transmembrane region" description="Helical" evidence="9">
    <location>
        <begin position="183"/>
        <end position="211"/>
    </location>
</feature>
<organism evidence="10">
    <name type="scientific">Ditylum brightwellii</name>
    <dbReference type="NCBI Taxonomy" id="49249"/>
    <lineage>
        <taxon>Eukaryota</taxon>
        <taxon>Sar</taxon>
        <taxon>Stramenopiles</taxon>
        <taxon>Ochrophyta</taxon>
        <taxon>Bacillariophyta</taxon>
        <taxon>Mediophyceae</taxon>
        <taxon>Lithodesmiophycidae</taxon>
        <taxon>Lithodesmiales</taxon>
        <taxon>Lithodesmiaceae</taxon>
        <taxon>Ditylum</taxon>
    </lineage>
</organism>
<dbReference type="GO" id="GO:0005242">
    <property type="term" value="F:inward rectifier potassium channel activity"/>
    <property type="evidence" value="ECO:0007669"/>
    <property type="project" value="InterPro"/>
</dbReference>
<keyword evidence="1 7" id="KW-0813">Transport</keyword>
<keyword evidence="7 9" id="KW-0812">Transmembrane</keyword>
<evidence type="ECO:0000256" key="4">
    <source>
        <dbReference type="ARBA" id="ARBA00022958"/>
    </source>
</evidence>
<evidence type="ECO:0000313" key="10">
    <source>
        <dbReference type="EMBL" id="CAE4633268.1"/>
    </source>
</evidence>
<evidence type="ECO:0000256" key="9">
    <source>
        <dbReference type="SAM" id="Phobius"/>
    </source>
</evidence>
<evidence type="ECO:0000256" key="1">
    <source>
        <dbReference type="ARBA" id="ARBA00022448"/>
    </source>
</evidence>
<name>A0A7S4VJH3_9STRA</name>
<keyword evidence="4 7" id="KW-0630">Potassium</keyword>
<comment type="subcellular location">
    <subcellularLocation>
        <location evidence="7">Membrane</location>
        <topology evidence="7">Multi-pass membrane protein</topology>
    </subcellularLocation>
</comment>
<dbReference type="InterPro" id="IPR013518">
    <property type="entry name" value="K_chnl_inward-rec_Kir_cyto"/>
</dbReference>
<evidence type="ECO:0000256" key="5">
    <source>
        <dbReference type="ARBA" id="ARBA00023065"/>
    </source>
</evidence>
<evidence type="ECO:0000256" key="7">
    <source>
        <dbReference type="RuleBase" id="RU003822"/>
    </source>
</evidence>
<dbReference type="GO" id="GO:0005886">
    <property type="term" value="C:plasma membrane"/>
    <property type="evidence" value="ECO:0007669"/>
    <property type="project" value="TreeGrafter"/>
</dbReference>
<gene>
    <name evidence="10" type="ORF">DBRI00130_LOCUS28602</name>
</gene>
<dbReference type="SUPFAM" id="SSF81296">
    <property type="entry name" value="E set domains"/>
    <property type="match status" value="1"/>
</dbReference>
<dbReference type="EMBL" id="HBNS01036617">
    <property type="protein sequence ID" value="CAE4633268.1"/>
    <property type="molecule type" value="Transcribed_RNA"/>
</dbReference>
<evidence type="ECO:0000256" key="2">
    <source>
        <dbReference type="ARBA" id="ARBA00022538"/>
    </source>
</evidence>
<dbReference type="SUPFAM" id="SSF81324">
    <property type="entry name" value="Voltage-gated potassium channels"/>
    <property type="match status" value="1"/>
</dbReference>
<evidence type="ECO:0000256" key="3">
    <source>
        <dbReference type="ARBA" id="ARBA00022882"/>
    </source>
</evidence>
<dbReference type="PANTHER" id="PTHR11767:SF102">
    <property type="entry name" value="INWARDLY RECTIFYING POTASSIUM CHANNEL 1, ISOFORM F"/>
    <property type="match status" value="1"/>
</dbReference>
<reference evidence="10" key="1">
    <citation type="submission" date="2021-01" db="EMBL/GenBank/DDBJ databases">
        <authorList>
            <person name="Corre E."/>
            <person name="Pelletier E."/>
            <person name="Niang G."/>
            <person name="Scheremetjew M."/>
            <person name="Finn R."/>
            <person name="Kale V."/>
            <person name="Holt S."/>
            <person name="Cochrane G."/>
            <person name="Meng A."/>
            <person name="Brown T."/>
            <person name="Cohen L."/>
        </authorList>
    </citation>
    <scope>NUCLEOTIDE SEQUENCE</scope>
    <source>
        <strain evidence="10">GSO104</strain>
    </source>
</reference>
<sequence>MEDSEKDPNSDKKRDSGMQSPLLIAPPEDPRTGGVSLQHDHGTDDYTQENPNSNANFPLLVTENGTGRADDHDVAMPLTVDIVTSDQQKPMHTAERQLNKLRNFFSAPDSNEERNSDSNDAEQNAPKIMQYRVTKQIHQKKKGFRGILDFIRTVFSVGKMETSSSTTNAIFINCINWAFRANFGLVFIVCLLFYFLIILFFTALIIAAGQLDKTCINISGDEFGAVNTFTAGFALAWTTFSTVGYGNTSTQSSNSVHELGNCALITIFCSVCSFTGVLYAGFAGAIFFSKVSVIQCRAQVLFSDPIVIRYGKHSNDFADSDDEEESSDDENTKKVPCPVLEFRLVNLMYNQMYGEIVDAKLNCVVSINPEDVESVIQDNVRSDSHHSKKDKTPNITLGKWMKDIHIFQKKIGQVITFNEDPSSPLGKKRAFLPMLIEASDHPFFKRVWVAKHILNETSPLLSAKARKLVKRNNGFWPEHLNNSESVRSCIKFNQIVVSLTGVSNISGSTVYSQKVYDFVNVNVGYQFVTLLYRWNDNTLNVDTSLINDVKEQNGGGGEALNQQ</sequence>
<keyword evidence="2 7" id="KW-0633">Potassium transport</keyword>
<keyword evidence="3 7" id="KW-0851">Voltage-gated channel</keyword>
<feature type="compositionally biased region" description="Basic and acidic residues" evidence="8">
    <location>
        <begin position="1"/>
        <end position="16"/>
    </location>
</feature>
<evidence type="ECO:0008006" key="11">
    <source>
        <dbReference type="Google" id="ProtNLM"/>
    </source>
</evidence>
<dbReference type="GO" id="GO:0034765">
    <property type="term" value="P:regulation of monoatomic ion transmembrane transport"/>
    <property type="evidence" value="ECO:0007669"/>
    <property type="project" value="TreeGrafter"/>
</dbReference>
<dbReference type="GO" id="GO:0034702">
    <property type="term" value="C:monoatomic ion channel complex"/>
    <property type="evidence" value="ECO:0007669"/>
    <property type="project" value="UniProtKB-KW"/>
</dbReference>
<feature type="transmembrane region" description="Helical" evidence="9">
    <location>
        <begin position="263"/>
        <end position="288"/>
    </location>
</feature>
<keyword evidence="9" id="KW-0472">Membrane</keyword>
<accession>A0A7S4VJH3</accession>
<dbReference type="InterPro" id="IPR016449">
    <property type="entry name" value="K_chnl_inward-rec_Kir"/>
</dbReference>
<keyword evidence="9" id="KW-1133">Transmembrane helix</keyword>
<dbReference type="AlphaFoldDB" id="A0A7S4VJH3"/>
<protein>
    <recommendedName>
        <fullName evidence="11">Inward rectifier potassium channel C-terminal domain-containing protein</fullName>
    </recommendedName>
</protein>
<dbReference type="PANTHER" id="PTHR11767">
    <property type="entry name" value="INWARD RECTIFIER POTASSIUM CHANNEL"/>
    <property type="match status" value="1"/>
</dbReference>